<comment type="caution">
    <text evidence="1">The sequence shown here is derived from an EMBL/GenBank/DDBJ whole genome shotgun (WGS) entry which is preliminary data.</text>
</comment>
<protein>
    <submittedName>
        <fullName evidence="1">Uncharacterized protein</fullName>
    </submittedName>
</protein>
<dbReference type="Proteomes" id="UP001249851">
    <property type="component" value="Unassembled WGS sequence"/>
</dbReference>
<evidence type="ECO:0000313" key="1">
    <source>
        <dbReference type="EMBL" id="KAK2555639.1"/>
    </source>
</evidence>
<evidence type="ECO:0000313" key="2">
    <source>
        <dbReference type="Proteomes" id="UP001249851"/>
    </source>
</evidence>
<organism evidence="1 2">
    <name type="scientific">Acropora cervicornis</name>
    <name type="common">Staghorn coral</name>
    <dbReference type="NCBI Taxonomy" id="6130"/>
    <lineage>
        <taxon>Eukaryota</taxon>
        <taxon>Metazoa</taxon>
        <taxon>Cnidaria</taxon>
        <taxon>Anthozoa</taxon>
        <taxon>Hexacorallia</taxon>
        <taxon>Scleractinia</taxon>
        <taxon>Astrocoeniina</taxon>
        <taxon>Acroporidae</taxon>
        <taxon>Acropora</taxon>
    </lineage>
</organism>
<gene>
    <name evidence="1" type="ORF">P5673_022662</name>
</gene>
<dbReference type="EMBL" id="JARQWQ010000061">
    <property type="protein sequence ID" value="KAK2555639.1"/>
    <property type="molecule type" value="Genomic_DNA"/>
</dbReference>
<sequence length="87" mass="10075">MTEHIYAVHTPTASHEIVLLSEKPSRDLYLLFYACITDSISRRRRPPSDHQNCLPRSSGITVNVNVDPYMTIRHIRKSVARQKERSL</sequence>
<accession>A0AAD9Q6U3</accession>
<keyword evidence="2" id="KW-1185">Reference proteome</keyword>
<reference evidence="1" key="1">
    <citation type="journal article" date="2023" name="G3 (Bethesda)">
        <title>Whole genome assembly and annotation of the endangered Caribbean coral Acropora cervicornis.</title>
        <authorList>
            <person name="Selwyn J.D."/>
            <person name="Vollmer S.V."/>
        </authorList>
    </citation>
    <scope>NUCLEOTIDE SEQUENCE</scope>
    <source>
        <strain evidence="1">K2</strain>
    </source>
</reference>
<dbReference type="AlphaFoldDB" id="A0AAD9Q6U3"/>
<proteinExistence type="predicted"/>
<reference evidence="1" key="2">
    <citation type="journal article" date="2023" name="Science">
        <title>Genomic signatures of disease resistance in endangered staghorn corals.</title>
        <authorList>
            <person name="Vollmer S.V."/>
            <person name="Selwyn J.D."/>
            <person name="Despard B.A."/>
            <person name="Roesel C.L."/>
        </authorList>
    </citation>
    <scope>NUCLEOTIDE SEQUENCE</scope>
    <source>
        <strain evidence="1">K2</strain>
    </source>
</reference>
<name>A0AAD9Q6U3_ACRCE</name>